<protein>
    <submittedName>
        <fullName evidence="1">Uncharacterized protein</fullName>
    </submittedName>
</protein>
<proteinExistence type="predicted"/>
<organism evidence="1 2">
    <name type="scientific">Pseudomonas fluorescens</name>
    <dbReference type="NCBI Taxonomy" id="294"/>
    <lineage>
        <taxon>Bacteria</taxon>
        <taxon>Pseudomonadati</taxon>
        <taxon>Pseudomonadota</taxon>
        <taxon>Gammaproteobacteria</taxon>
        <taxon>Pseudomonadales</taxon>
        <taxon>Pseudomonadaceae</taxon>
        <taxon>Pseudomonas</taxon>
    </lineage>
</organism>
<evidence type="ECO:0000313" key="2">
    <source>
        <dbReference type="Proteomes" id="UP000061348"/>
    </source>
</evidence>
<name>A0A120G7L6_PSEFL</name>
<sequence>MLRGNHLAYAQGAHHFADAYWWDVGLAFIHPATHGRVEGQVFIAHQHLAVLGFAHWHFLVSEGLSRGGTDRAFGEQKLAVGLGGHGKDSLEMEHE</sequence>
<accession>A0A120G7L6</accession>
<dbReference type="EMBL" id="LCYA01000078">
    <property type="protein sequence ID" value="KWV87478.1"/>
    <property type="molecule type" value="Genomic_DNA"/>
</dbReference>
<dbReference type="Proteomes" id="UP000061348">
    <property type="component" value="Unassembled WGS sequence"/>
</dbReference>
<evidence type="ECO:0000313" key="1">
    <source>
        <dbReference type="EMBL" id="KWV87478.1"/>
    </source>
</evidence>
<reference evidence="1 2" key="1">
    <citation type="submission" date="2015-05" db="EMBL/GenBank/DDBJ databases">
        <title>A genomic and transcriptomic approach to investigate the blue pigment phenotype in Pseudomonas fluorescens.</title>
        <authorList>
            <person name="Andreani N.A."/>
            <person name="Cardazzo B."/>
        </authorList>
    </citation>
    <scope>NUCLEOTIDE SEQUENCE [LARGE SCALE GENOMIC DNA]</scope>
    <source>
        <strain evidence="1 2">Ps_22</strain>
    </source>
</reference>
<comment type="caution">
    <text evidence="1">The sequence shown here is derived from an EMBL/GenBank/DDBJ whole genome shotgun (WGS) entry which is preliminary data.</text>
</comment>
<dbReference type="AlphaFoldDB" id="A0A120G7L6"/>
<gene>
    <name evidence="1" type="ORF">PFLmoz3_03327</name>
</gene>